<dbReference type="EMBL" id="CP007547">
    <property type="protein sequence ID" value="AIL44782.1"/>
    <property type="molecule type" value="Genomic_DNA"/>
</dbReference>
<dbReference type="KEGG" id="eao:BD94_1007"/>
<evidence type="ECO:0000313" key="2">
    <source>
        <dbReference type="Proteomes" id="UP000028933"/>
    </source>
</evidence>
<evidence type="ECO:0008006" key="3">
    <source>
        <dbReference type="Google" id="ProtNLM"/>
    </source>
</evidence>
<organism evidence="1 2">
    <name type="scientific">Elizabethkingia anophelis NUHP1</name>
    <dbReference type="NCBI Taxonomy" id="1338011"/>
    <lineage>
        <taxon>Bacteria</taxon>
        <taxon>Pseudomonadati</taxon>
        <taxon>Bacteroidota</taxon>
        <taxon>Flavobacteriia</taxon>
        <taxon>Flavobacteriales</taxon>
        <taxon>Weeksellaceae</taxon>
        <taxon>Elizabethkingia</taxon>
    </lineage>
</organism>
<dbReference type="RefSeq" id="WP_255025533.1">
    <property type="nucleotide sequence ID" value="NZ_CP007547.1"/>
</dbReference>
<dbReference type="GeneID" id="93135415"/>
<reference evidence="1" key="2">
    <citation type="journal article" date="2015" name="Genome Biol. Evol.">
        <title>Complete Genome Sequence and Transcriptomic Analysis of the Novel Pathogen Elizabethkingia anophelis in Response to Oxidative Stress.</title>
        <authorList>
            <person name="Li Y."/>
            <person name="Liu Y."/>
            <person name="Chew S.C."/>
            <person name="Tay M."/>
            <person name="Salido M.M."/>
            <person name="Teo J."/>
            <person name="Lauro F.M."/>
            <person name="Givskov M."/>
            <person name="Yang L."/>
        </authorList>
    </citation>
    <scope>NUCLEOTIDE SEQUENCE</scope>
    <source>
        <strain evidence="1">NUHP1</strain>
    </source>
</reference>
<evidence type="ECO:0000313" key="1">
    <source>
        <dbReference type="EMBL" id="AIL44782.1"/>
    </source>
</evidence>
<sequence length="41" mass="4737">MKKLQKDELKKVNGGMAPKCCIDWDPIKRRCEMWDGGCLNP</sequence>
<protein>
    <recommendedName>
        <fullName evidence="3">Bacteriocin-type signal sequence-containing protein</fullName>
    </recommendedName>
</protein>
<name>A0A077EBG1_9FLAO</name>
<dbReference type="AlphaFoldDB" id="A0A077EBG1"/>
<reference evidence="1" key="1">
    <citation type="journal article" date="2013" name="Lancet">
        <title>First case of E anophelis outbreak in an intensive-care unit.</title>
        <authorList>
            <person name="Teo J."/>
            <person name="Tan S.Y."/>
            <person name="Tay M."/>
            <person name="Ding Y."/>
            <person name="Kjelleberg S."/>
            <person name="Givskov M."/>
            <person name="Lin R.T."/>
            <person name="Yang L."/>
        </authorList>
    </citation>
    <scope>NUCLEOTIDE SEQUENCE [LARGE SCALE GENOMIC DNA]</scope>
    <source>
        <strain evidence="1">NUHP1</strain>
    </source>
</reference>
<gene>
    <name evidence="1" type="ORF">BD94_1007</name>
</gene>
<accession>A0A077EBG1</accession>
<dbReference type="HOGENOM" id="CLU_3135157_0_0_10"/>
<dbReference type="Proteomes" id="UP000028933">
    <property type="component" value="Chromosome"/>
</dbReference>
<proteinExistence type="predicted"/>